<evidence type="ECO:0000313" key="1">
    <source>
        <dbReference type="EMBL" id="MDT2797791.1"/>
    </source>
</evidence>
<reference evidence="1" key="1">
    <citation type="submission" date="2023-03" db="EMBL/GenBank/DDBJ databases">
        <authorList>
            <person name="Shen W."/>
            <person name="Cai J."/>
        </authorList>
    </citation>
    <scope>NUCLEOTIDE SEQUENCE</scope>
    <source>
        <strain evidence="1">B245-2</strain>
    </source>
</reference>
<protein>
    <submittedName>
        <fullName evidence="1">Minor capsid protein</fullName>
    </submittedName>
</protein>
<evidence type="ECO:0000313" key="2">
    <source>
        <dbReference type="Proteomes" id="UP001255696"/>
    </source>
</evidence>
<comment type="caution">
    <text evidence="1">The sequence shown here is derived from an EMBL/GenBank/DDBJ whole genome shotgun (WGS) entry which is preliminary data.</text>
</comment>
<dbReference type="Pfam" id="PF10665">
    <property type="entry name" value="Minor_capsid_1"/>
    <property type="match status" value="1"/>
</dbReference>
<proteinExistence type="predicted"/>
<organism evidence="1 2">
    <name type="scientific">Enterococcus cecorum</name>
    <dbReference type="NCBI Taxonomy" id="44008"/>
    <lineage>
        <taxon>Bacteria</taxon>
        <taxon>Bacillati</taxon>
        <taxon>Bacillota</taxon>
        <taxon>Bacilli</taxon>
        <taxon>Lactobacillales</taxon>
        <taxon>Enterococcaceae</taxon>
        <taxon>Enterococcus</taxon>
    </lineage>
</organism>
<dbReference type="RefSeq" id="WP_311898593.1">
    <property type="nucleotide sequence ID" value="NZ_JARQBI010000043.1"/>
</dbReference>
<dbReference type="EMBL" id="JARQBI010000043">
    <property type="protein sequence ID" value="MDT2797791.1"/>
    <property type="molecule type" value="Genomic_DNA"/>
</dbReference>
<gene>
    <name evidence="1" type="ORF">P7H47_11135</name>
</gene>
<sequence>MLVDSVAITLVGPPDKWGKQTELSTLTLNNVRFDVATTSNSSGRNSNINRTSTLFIYPKYCNVVVDDSWLDAKVVHNGHEYTVQSYETLLHPFNRQVFCYEIGVI</sequence>
<accession>A0AAW8TTE0</accession>
<name>A0AAW8TTE0_9ENTE</name>
<dbReference type="AlphaFoldDB" id="A0AAW8TTE0"/>
<dbReference type="Proteomes" id="UP001255696">
    <property type="component" value="Unassembled WGS sequence"/>
</dbReference>
<dbReference type="InterPro" id="IPR019612">
    <property type="entry name" value="Minor_capsid_put"/>
</dbReference>